<dbReference type="Proteomes" id="UP001233172">
    <property type="component" value="Unassembled WGS sequence"/>
</dbReference>
<comment type="caution">
    <text evidence="1">The sequence shown here is derived from an EMBL/GenBank/DDBJ whole genome shotgun (WGS) entry which is preliminary data.</text>
</comment>
<proteinExistence type="predicted"/>
<reference evidence="1" key="2">
    <citation type="submission" date="2023-04" db="EMBL/GenBank/DDBJ databases">
        <authorList>
            <person name="Bu L."/>
            <person name="Lu L."/>
            <person name="Laidemitt M.R."/>
            <person name="Zhang S.M."/>
            <person name="Mutuku M."/>
            <person name="Mkoji G."/>
            <person name="Steinauer M."/>
            <person name="Loker E.S."/>
        </authorList>
    </citation>
    <scope>NUCLEOTIDE SEQUENCE</scope>
    <source>
        <strain evidence="1">KasaAsao</strain>
        <tissue evidence="1">Whole Snail</tissue>
    </source>
</reference>
<evidence type="ECO:0000313" key="2">
    <source>
        <dbReference type="Proteomes" id="UP001233172"/>
    </source>
</evidence>
<protein>
    <submittedName>
        <fullName evidence="1">Uncharacterized protein</fullName>
    </submittedName>
</protein>
<dbReference type="EMBL" id="JASAOG010000096">
    <property type="protein sequence ID" value="KAK0052294.1"/>
    <property type="molecule type" value="Genomic_DNA"/>
</dbReference>
<evidence type="ECO:0000313" key="1">
    <source>
        <dbReference type="EMBL" id="KAK0052294.1"/>
    </source>
</evidence>
<reference evidence="1" key="1">
    <citation type="journal article" date="2023" name="PLoS Negl. Trop. Dis.">
        <title>A genome sequence for Biomphalaria pfeifferi, the major vector snail for the human-infecting parasite Schistosoma mansoni.</title>
        <authorList>
            <person name="Bu L."/>
            <person name="Lu L."/>
            <person name="Laidemitt M.R."/>
            <person name="Zhang S.M."/>
            <person name="Mutuku M."/>
            <person name="Mkoji G."/>
            <person name="Steinauer M."/>
            <person name="Loker E.S."/>
        </authorList>
    </citation>
    <scope>NUCLEOTIDE SEQUENCE</scope>
    <source>
        <strain evidence="1">KasaAsao</strain>
    </source>
</reference>
<gene>
    <name evidence="1" type="ORF">Bpfe_018377</name>
</gene>
<keyword evidence="2" id="KW-1185">Reference proteome</keyword>
<sequence length="91" mass="9837">MDPHLHTIQTPIGELANGSERGSILKYKKGACGARGRQPAMTMFCFLLVLRDVPPSGHRLSPSRTEHGGDIAPRRVANFAAHFKACSLNGL</sequence>
<dbReference type="AlphaFoldDB" id="A0AAD8F6X7"/>
<organism evidence="1 2">
    <name type="scientific">Biomphalaria pfeifferi</name>
    <name type="common">Bloodfluke planorb</name>
    <name type="synonym">Freshwater snail</name>
    <dbReference type="NCBI Taxonomy" id="112525"/>
    <lineage>
        <taxon>Eukaryota</taxon>
        <taxon>Metazoa</taxon>
        <taxon>Spiralia</taxon>
        <taxon>Lophotrochozoa</taxon>
        <taxon>Mollusca</taxon>
        <taxon>Gastropoda</taxon>
        <taxon>Heterobranchia</taxon>
        <taxon>Euthyneura</taxon>
        <taxon>Panpulmonata</taxon>
        <taxon>Hygrophila</taxon>
        <taxon>Lymnaeoidea</taxon>
        <taxon>Planorbidae</taxon>
        <taxon>Biomphalaria</taxon>
    </lineage>
</organism>
<accession>A0AAD8F6X7</accession>
<name>A0AAD8F6X7_BIOPF</name>